<dbReference type="Pfam" id="PF13851">
    <property type="entry name" value="GAS"/>
    <property type="match status" value="1"/>
</dbReference>
<dbReference type="InterPro" id="IPR025593">
    <property type="entry name" value="GAS8_dom"/>
</dbReference>
<keyword evidence="11" id="KW-0966">Cell projection</keyword>
<evidence type="ECO:0000256" key="3">
    <source>
        <dbReference type="ARBA" id="ARBA00009859"/>
    </source>
</evidence>
<evidence type="ECO:0000313" key="14">
    <source>
        <dbReference type="EMBL" id="KAG8240422.1"/>
    </source>
</evidence>
<keyword evidence="8" id="KW-0175">Coiled coil</keyword>
<proteinExistence type="inferred from homology"/>
<evidence type="ECO:0000313" key="15">
    <source>
        <dbReference type="Proteomes" id="UP000792457"/>
    </source>
</evidence>
<evidence type="ECO:0000259" key="13">
    <source>
        <dbReference type="Pfam" id="PF13851"/>
    </source>
</evidence>
<keyword evidence="10" id="KW-0206">Cytoskeleton</keyword>
<evidence type="ECO:0000256" key="12">
    <source>
        <dbReference type="ARBA" id="ARBA00031568"/>
    </source>
</evidence>
<reference evidence="14" key="2">
    <citation type="submission" date="2017-10" db="EMBL/GenBank/DDBJ databases">
        <title>Ladona fulva Genome sequencing and assembly.</title>
        <authorList>
            <person name="Murali S."/>
            <person name="Richards S."/>
            <person name="Bandaranaike D."/>
            <person name="Bellair M."/>
            <person name="Blankenburg K."/>
            <person name="Chao H."/>
            <person name="Dinh H."/>
            <person name="Doddapaneni H."/>
            <person name="Dugan-Rocha S."/>
            <person name="Elkadiri S."/>
            <person name="Gnanaolivu R."/>
            <person name="Hernandez B."/>
            <person name="Skinner E."/>
            <person name="Javaid M."/>
            <person name="Lee S."/>
            <person name="Li M."/>
            <person name="Ming W."/>
            <person name="Munidasa M."/>
            <person name="Muniz J."/>
            <person name="Nguyen L."/>
            <person name="Hughes D."/>
            <person name="Osuji N."/>
            <person name="Pu L.-L."/>
            <person name="Puazo M."/>
            <person name="Qu C."/>
            <person name="Quiroz J."/>
            <person name="Raj R."/>
            <person name="Weissenberger G."/>
            <person name="Xin Y."/>
            <person name="Zou X."/>
            <person name="Han Y."/>
            <person name="Worley K."/>
            <person name="Muzny D."/>
            <person name="Gibbs R."/>
        </authorList>
    </citation>
    <scope>NUCLEOTIDE SEQUENCE</scope>
    <source>
        <strain evidence="14">Sampled in the wild</strain>
    </source>
</reference>
<keyword evidence="15" id="KW-1185">Reference proteome</keyword>
<evidence type="ECO:0000256" key="11">
    <source>
        <dbReference type="ARBA" id="ARBA00023273"/>
    </source>
</evidence>
<keyword evidence="7" id="KW-0282">Flagellum</keyword>
<dbReference type="GO" id="GO:0031514">
    <property type="term" value="C:motile cilium"/>
    <property type="evidence" value="ECO:0007669"/>
    <property type="project" value="UniProtKB-SubCell"/>
</dbReference>
<dbReference type="GO" id="GO:0008017">
    <property type="term" value="F:microtubule binding"/>
    <property type="evidence" value="ECO:0007669"/>
    <property type="project" value="InterPro"/>
</dbReference>
<dbReference type="GO" id="GO:0005874">
    <property type="term" value="C:microtubule"/>
    <property type="evidence" value="ECO:0007669"/>
    <property type="project" value="UniProtKB-KW"/>
</dbReference>
<gene>
    <name evidence="14" type="ORF">J437_LFUL003136</name>
</gene>
<accession>A0A8K0KSI4</accession>
<evidence type="ECO:0000256" key="9">
    <source>
        <dbReference type="ARBA" id="ARBA00023069"/>
    </source>
</evidence>
<organism evidence="14 15">
    <name type="scientific">Ladona fulva</name>
    <name type="common">Scarce chaser dragonfly</name>
    <name type="synonym">Libellula fulva</name>
    <dbReference type="NCBI Taxonomy" id="123851"/>
    <lineage>
        <taxon>Eukaryota</taxon>
        <taxon>Metazoa</taxon>
        <taxon>Ecdysozoa</taxon>
        <taxon>Arthropoda</taxon>
        <taxon>Hexapoda</taxon>
        <taxon>Insecta</taxon>
        <taxon>Pterygota</taxon>
        <taxon>Palaeoptera</taxon>
        <taxon>Odonata</taxon>
        <taxon>Epiprocta</taxon>
        <taxon>Anisoptera</taxon>
        <taxon>Libelluloidea</taxon>
        <taxon>Libellulidae</taxon>
        <taxon>Ladona</taxon>
    </lineage>
</organism>
<keyword evidence="9" id="KW-0969">Cilium</keyword>
<dbReference type="GO" id="GO:0005794">
    <property type="term" value="C:Golgi apparatus"/>
    <property type="evidence" value="ECO:0007669"/>
    <property type="project" value="TreeGrafter"/>
</dbReference>
<evidence type="ECO:0000256" key="5">
    <source>
        <dbReference type="ARBA" id="ARBA00022490"/>
    </source>
</evidence>
<protein>
    <recommendedName>
        <fullName evidence="4">Dynein regulatory complex subunit 4</fullName>
    </recommendedName>
    <alternativeName>
        <fullName evidence="12">Growth arrest-specific protein 8</fullName>
    </alternativeName>
</protein>
<reference evidence="14" key="1">
    <citation type="submission" date="2013-04" db="EMBL/GenBank/DDBJ databases">
        <authorList>
            <person name="Qu J."/>
            <person name="Murali S.C."/>
            <person name="Bandaranaike D."/>
            <person name="Bellair M."/>
            <person name="Blankenburg K."/>
            <person name="Chao H."/>
            <person name="Dinh H."/>
            <person name="Doddapaneni H."/>
            <person name="Downs B."/>
            <person name="Dugan-Rocha S."/>
            <person name="Elkadiri S."/>
            <person name="Gnanaolivu R.D."/>
            <person name="Hernandez B."/>
            <person name="Javaid M."/>
            <person name="Jayaseelan J.C."/>
            <person name="Lee S."/>
            <person name="Li M."/>
            <person name="Ming W."/>
            <person name="Munidasa M."/>
            <person name="Muniz J."/>
            <person name="Nguyen L."/>
            <person name="Ongeri F."/>
            <person name="Osuji N."/>
            <person name="Pu L.-L."/>
            <person name="Puazo M."/>
            <person name="Qu C."/>
            <person name="Quiroz J."/>
            <person name="Raj R."/>
            <person name="Weissenberger G."/>
            <person name="Xin Y."/>
            <person name="Zou X."/>
            <person name="Han Y."/>
            <person name="Richards S."/>
            <person name="Worley K."/>
            <person name="Muzny D."/>
            <person name="Gibbs R."/>
        </authorList>
    </citation>
    <scope>NUCLEOTIDE SEQUENCE</scope>
    <source>
        <strain evidence="14">Sampled in the wild</strain>
    </source>
</reference>
<evidence type="ECO:0000256" key="10">
    <source>
        <dbReference type="ARBA" id="ARBA00023212"/>
    </source>
</evidence>
<sequence length="58" mass="6562">MEIQQKLSLRSEILSRKVQALQEALERKDVQLKEAIRATNMDPTALAGVSQQIEVVKQ</sequence>
<evidence type="ECO:0000256" key="7">
    <source>
        <dbReference type="ARBA" id="ARBA00022846"/>
    </source>
</evidence>
<comment type="similarity">
    <text evidence="3">Belongs to the DRC4 family.</text>
</comment>
<evidence type="ECO:0000256" key="2">
    <source>
        <dbReference type="ARBA" id="ARBA00004245"/>
    </source>
</evidence>
<name>A0A8K0KSI4_LADFU</name>
<keyword evidence="6" id="KW-0493">Microtubule</keyword>
<evidence type="ECO:0000256" key="1">
    <source>
        <dbReference type="ARBA" id="ARBA00004230"/>
    </source>
</evidence>
<evidence type="ECO:0000256" key="4">
    <source>
        <dbReference type="ARBA" id="ARBA00021301"/>
    </source>
</evidence>
<dbReference type="GO" id="GO:0048870">
    <property type="term" value="P:cell motility"/>
    <property type="evidence" value="ECO:0007669"/>
    <property type="project" value="InterPro"/>
</dbReference>
<keyword evidence="5" id="KW-0963">Cytoplasm</keyword>
<dbReference type="OrthoDB" id="767661at2759"/>
<dbReference type="EMBL" id="KZ312452">
    <property type="protein sequence ID" value="KAG8240422.1"/>
    <property type="molecule type" value="Genomic_DNA"/>
</dbReference>
<dbReference type="PANTHER" id="PTHR31543:SF0">
    <property type="entry name" value="DYNEIN REGULATORY COMPLEX SUBUNIT 4"/>
    <property type="match status" value="1"/>
</dbReference>
<comment type="subcellular location">
    <subcellularLocation>
        <location evidence="1">Cell projection</location>
        <location evidence="1">Cilium</location>
        <location evidence="1">Flagellum</location>
    </subcellularLocation>
    <subcellularLocation>
        <location evidence="2">Cytoplasm</location>
        <location evidence="2">Cytoskeleton</location>
    </subcellularLocation>
</comment>
<feature type="domain" description="Growth arrest-specific protein 8" evidence="13">
    <location>
        <begin position="1"/>
        <end position="56"/>
    </location>
</feature>
<dbReference type="GO" id="GO:0031267">
    <property type="term" value="F:small GTPase binding"/>
    <property type="evidence" value="ECO:0007669"/>
    <property type="project" value="InterPro"/>
</dbReference>
<comment type="caution">
    <text evidence="14">The sequence shown here is derived from an EMBL/GenBank/DDBJ whole genome shotgun (WGS) entry which is preliminary data.</text>
</comment>
<dbReference type="AlphaFoldDB" id="A0A8K0KSI4"/>
<dbReference type="PANTHER" id="PTHR31543">
    <property type="entry name" value="DYNEIN REGULATORY COMPLEX SUBUNIT 4"/>
    <property type="match status" value="1"/>
</dbReference>
<dbReference type="Proteomes" id="UP000792457">
    <property type="component" value="Unassembled WGS sequence"/>
</dbReference>
<dbReference type="InterPro" id="IPR039308">
    <property type="entry name" value="GAS8"/>
</dbReference>
<evidence type="ECO:0000256" key="8">
    <source>
        <dbReference type="ARBA" id="ARBA00023054"/>
    </source>
</evidence>
<evidence type="ECO:0000256" key="6">
    <source>
        <dbReference type="ARBA" id="ARBA00022701"/>
    </source>
</evidence>